<dbReference type="STRING" id="53952.A0127_00715"/>
<organism evidence="1 2">
    <name type="scientific">Thermococcus peptonophilus</name>
    <dbReference type="NCBI Taxonomy" id="53952"/>
    <lineage>
        <taxon>Archaea</taxon>
        <taxon>Methanobacteriati</taxon>
        <taxon>Methanobacteriota</taxon>
        <taxon>Thermococci</taxon>
        <taxon>Thermococcales</taxon>
        <taxon>Thermococcaceae</taxon>
        <taxon>Thermococcus</taxon>
    </lineage>
</organism>
<dbReference type="KEGG" id="tpep:A0127_00715"/>
<dbReference type="OrthoDB" id="86049at2157"/>
<evidence type="ECO:0000313" key="2">
    <source>
        <dbReference type="Proteomes" id="UP000073604"/>
    </source>
</evidence>
<sequence>MRFMRFGPSILFLRTPHPEAVSEGITKIFGVEPIPTDQAIKDSSEFETLLFVTAEWQKETIPPEVGFLIRDSARSVLAAIINNDLPIEKVHVESTIIFLRVPEKVEEALKFLSEELNGEVMSLRDALDEGEARDTVIAVTRKRLSCPIGPEEVEGAVLVREHFLKVYRRLSIEAPMLLLKLMSEWNEVTIKIYDTAKRYEENISRLMMVLEDLDLGFVVGEGWDWDHPRPFMRVPVYKLKLLTWEDPVKVKFFLKGLEYRGYNRFCDIDVFVGGKKIDWIKLGKFDSKFELAKAAREELEKHLSEDVKKRLHEIEEELLKETKEEKS</sequence>
<dbReference type="Proteomes" id="UP000073604">
    <property type="component" value="Chromosome"/>
</dbReference>
<protein>
    <submittedName>
        <fullName evidence="1">Uncharacterized protein</fullName>
    </submittedName>
</protein>
<dbReference type="GeneID" id="27139023"/>
<keyword evidence="2" id="KW-1185">Reference proteome</keyword>
<accession>A0A142CSP5</accession>
<proteinExistence type="predicted"/>
<dbReference type="RefSeq" id="WP_062386605.1">
    <property type="nucleotide sequence ID" value="NZ_CP014750.1"/>
</dbReference>
<evidence type="ECO:0000313" key="1">
    <source>
        <dbReference type="EMBL" id="AMQ17797.1"/>
    </source>
</evidence>
<dbReference type="AlphaFoldDB" id="A0A142CSP5"/>
<name>A0A142CSP5_9EURY</name>
<dbReference type="EMBL" id="CP014750">
    <property type="protein sequence ID" value="AMQ17797.1"/>
    <property type="molecule type" value="Genomic_DNA"/>
</dbReference>
<reference evidence="2" key="1">
    <citation type="submission" date="2016-03" db="EMBL/GenBank/DDBJ databases">
        <authorList>
            <person name="Oger P.M."/>
        </authorList>
    </citation>
    <scope>NUCLEOTIDE SEQUENCE [LARGE SCALE GENOMIC DNA]</scope>
    <source>
        <strain evidence="2">OG-1</strain>
    </source>
</reference>
<gene>
    <name evidence="1" type="ORF">A0127_00715</name>
</gene>